<reference evidence="2" key="1">
    <citation type="submission" date="2021-12" db="EMBL/GenBank/DDBJ databases">
        <authorList>
            <person name="King R."/>
        </authorList>
    </citation>
    <scope>NUCLEOTIDE SEQUENCE</scope>
</reference>
<dbReference type="PANTHER" id="PTHR15131">
    <property type="entry name" value="SMALL NUCLEAR RNA ACTIVATING COMPLEX, POLYPEPTIDE 1"/>
    <property type="match status" value="1"/>
</dbReference>
<name>A0ABN8B777_CHISP</name>
<gene>
    <name evidence="2" type="ORF">CHILSU_LOCUS6474</name>
</gene>
<evidence type="ECO:0000256" key="1">
    <source>
        <dbReference type="SAM" id="MobiDB-lite"/>
    </source>
</evidence>
<evidence type="ECO:0000313" key="3">
    <source>
        <dbReference type="Proteomes" id="UP001153292"/>
    </source>
</evidence>
<accession>A0ABN8B777</accession>
<proteinExistence type="predicted"/>
<evidence type="ECO:0008006" key="4">
    <source>
        <dbReference type="Google" id="ProtNLM"/>
    </source>
</evidence>
<dbReference type="Pfam" id="PF09808">
    <property type="entry name" value="SNAPC1"/>
    <property type="match status" value="1"/>
</dbReference>
<feature type="region of interest" description="Disordered" evidence="1">
    <location>
        <begin position="459"/>
        <end position="526"/>
    </location>
</feature>
<feature type="region of interest" description="Disordered" evidence="1">
    <location>
        <begin position="272"/>
        <end position="358"/>
    </location>
</feature>
<dbReference type="Proteomes" id="UP001153292">
    <property type="component" value="Chromosome 22"/>
</dbReference>
<evidence type="ECO:0000313" key="2">
    <source>
        <dbReference type="EMBL" id="CAH0403209.1"/>
    </source>
</evidence>
<keyword evidence="3" id="KW-1185">Reference proteome</keyword>
<feature type="compositionally biased region" description="Basic residues" evidence="1">
    <location>
        <begin position="311"/>
        <end position="328"/>
    </location>
</feature>
<feature type="compositionally biased region" description="Basic and acidic residues" evidence="1">
    <location>
        <begin position="459"/>
        <end position="469"/>
    </location>
</feature>
<feature type="compositionally biased region" description="Polar residues" evidence="1">
    <location>
        <begin position="331"/>
        <end position="346"/>
    </location>
</feature>
<dbReference type="PANTHER" id="PTHR15131:SF3">
    <property type="entry name" value="SNRNA-ACTIVATING PROTEIN COMPLEX SUBUNIT 1"/>
    <property type="match status" value="1"/>
</dbReference>
<dbReference type="InterPro" id="IPR019188">
    <property type="entry name" value="SNAPC1"/>
</dbReference>
<sequence length="554" mass="62915">MARGGLIHQVHIADGFADDCEELIHRWLKTETFTYEMFCQIWKDMKFGSLYHGRTCAPEIAELSEELIQIAKHYMVTNTSNFEESVAGMFIVYALIHLQPYSEFAALRIVPEDVAALNKIEAVARAKKRYDVLYILGSLLIEGPVQYHAAAREHGIESGIRKYLEGCSSIDRLGLRPRGVFYRQTEELDLLRELRVITKRYSQAKEAISGNNSRDLSYFNAKFPEELDTSLKKVIDGIPEKSEDTKESNDTSMKAIKEKAMKLSVDGMRHLQSATAKNKSPKKQSPKKAICEIKQKPGGVRRQSPKPVTLVKRKTSGKLPKAKKRKRKNSDFSSNKDQSTPPNETNSDNHTDTSNDINLDNFDKEKIIDSNNDDTTDASDDLILDDFAKEKIIGDTINDNTTATSKQPNLDNVENQHAEEKEIYISIDCLPVYIREEQGGKLYEIEIIDELKSKLKDEKQEKAISKNLEDGEGTSEGVNEKAEVAEFKPAPVKRQTKQNKEIDKKTHSPLLRRKEKRDLKKPVMKSKFKRLGMLKVANFNDDDKSAGVKKKEKD</sequence>
<organism evidence="2 3">
    <name type="scientific">Chilo suppressalis</name>
    <name type="common">Asiatic rice borer moth</name>
    <dbReference type="NCBI Taxonomy" id="168631"/>
    <lineage>
        <taxon>Eukaryota</taxon>
        <taxon>Metazoa</taxon>
        <taxon>Ecdysozoa</taxon>
        <taxon>Arthropoda</taxon>
        <taxon>Hexapoda</taxon>
        <taxon>Insecta</taxon>
        <taxon>Pterygota</taxon>
        <taxon>Neoptera</taxon>
        <taxon>Endopterygota</taxon>
        <taxon>Lepidoptera</taxon>
        <taxon>Glossata</taxon>
        <taxon>Ditrysia</taxon>
        <taxon>Pyraloidea</taxon>
        <taxon>Crambidae</taxon>
        <taxon>Crambinae</taxon>
        <taxon>Chilo</taxon>
    </lineage>
</organism>
<protein>
    <recommendedName>
        <fullName evidence="4">snRNA-activating protein complex subunit 1</fullName>
    </recommendedName>
</protein>
<dbReference type="EMBL" id="OU963915">
    <property type="protein sequence ID" value="CAH0403209.1"/>
    <property type="molecule type" value="Genomic_DNA"/>
</dbReference>